<gene>
    <name evidence="1" type="ORF">P0Y48_01135</name>
</gene>
<protein>
    <submittedName>
        <fullName evidence="1">Uncharacterized protein</fullName>
    </submittedName>
</protein>
<evidence type="ECO:0000313" key="2">
    <source>
        <dbReference type="Proteomes" id="UP001213972"/>
    </source>
</evidence>
<accession>A0AAJ6B466</accession>
<dbReference type="EMBL" id="CP119321">
    <property type="protein sequence ID" value="WEK13849.1"/>
    <property type="molecule type" value="Genomic_DNA"/>
</dbReference>
<dbReference type="AlphaFoldDB" id="A0AAJ6B466"/>
<name>A0AAJ6B466_9MICO</name>
<proteinExistence type="predicted"/>
<reference evidence="1" key="1">
    <citation type="submission" date="2023-03" db="EMBL/GenBank/DDBJ databases">
        <title>Andean soil-derived lignocellulolytic bacterial consortium as a source of novel taxa and putative plastic-active enzymes.</title>
        <authorList>
            <person name="Diaz-Garcia L."/>
            <person name="Chuvochina M."/>
            <person name="Feuerriegel G."/>
            <person name="Bunk B."/>
            <person name="Sproer C."/>
            <person name="Streit W.R."/>
            <person name="Rodriguez L.M."/>
            <person name="Overmann J."/>
            <person name="Jimenez D.J."/>
        </authorList>
    </citation>
    <scope>NUCLEOTIDE SEQUENCE</scope>
    <source>
        <strain evidence="1">MAG 4610</strain>
    </source>
</reference>
<dbReference type="Proteomes" id="UP001213972">
    <property type="component" value="Chromosome"/>
</dbReference>
<organism evidence="1 2">
    <name type="scientific">Candidatus Microbacterium phytovorans</name>
    <dbReference type="NCBI Taxonomy" id="3121374"/>
    <lineage>
        <taxon>Bacteria</taxon>
        <taxon>Bacillati</taxon>
        <taxon>Actinomycetota</taxon>
        <taxon>Actinomycetes</taxon>
        <taxon>Micrococcales</taxon>
        <taxon>Microbacteriaceae</taxon>
        <taxon>Microbacterium</taxon>
    </lineage>
</organism>
<sequence>MPSPPHDRSTVSLRAELVEPTAGMPGFALVLPLGWGSFDPEPVALRAIAEQSLGRLSAAQRTALRPMLDEVFAAANRGVGDAIRLFAQQDVPESDFLPVSIVAARMDAPGGRSLAEAGRHLMATRGAAPLDEAGTILRWTQTSTAGFSEGAAEILTINYLLPAPDSDRRGLLFQASILASAAGTTVDPTGVATMTALCDAIVATVRWKRDA</sequence>
<evidence type="ECO:0000313" key="1">
    <source>
        <dbReference type="EMBL" id="WEK13849.1"/>
    </source>
</evidence>